<dbReference type="InterPro" id="IPR014710">
    <property type="entry name" value="RmlC-like_jellyroll"/>
</dbReference>
<gene>
    <name evidence="2" type="ORF">DI555_18875</name>
</gene>
<dbReference type="AlphaFoldDB" id="A0A2W5NJT4"/>
<dbReference type="SUPFAM" id="SSF51182">
    <property type="entry name" value="RmlC-like cupins"/>
    <property type="match status" value="1"/>
</dbReference>
<accession>A0A2W5NJT4</accession>
<feature type="domain" description="Cupin type-2" evidence="1">
    <location>
        <begin position="61"/>
        <end position="122"/>
    </location>
</feature>
<dbReference type="InterPro" id="IPR013096">
    <property type="entry name" value="Cupin_2"/>
</dbReference>
<organism evidence="2 3">
    <name type="scientific">Novosphingobium pentaromativorans</name>
    <dbReference type="NCBI Taxonomy" id="205844"/>
    <lineage>
        <taxon>Bacteria</taxon>
        <taxon>Pseudomonadati</taxon>
        <taxon>Pseudomonadota</taxon>
        <taxon>Alphaproteobacteria</taxon>
        <taxon>Sphingomonadales</taxon>
        <taxon>Sphingomonadaceae</taxon>
        <taxon>Novosphingobium</taxon>
    </lineage>
</organism>
<evidence type="ECO:0000313" key="2">
    <source>
        <dbReference type="EMBL" id="PZQ52778.1"/>
    </source>
</evidence>
<proteinExistence type="predicted"/>
<dbReference type="EMBL" id="QFPX01000020">
    <property type="protein sequence ID" value="PZQ52778.1"/>
    <property type="molecule type" value="Genomic_DNA"/>
</dbReference>
<dbReference type="Gene3D" id="2.60.120.10">
    <property type="entry name" value="Jelly Rolls"/>
    <property type="match status" value="1"/>
</dbReference>
<dbReference type="Pfam" id="PF07883">
    <property type="entry name" value="Cupin_2"/>
    <property type="match status" value="1"/>
</dbReference>
<sequence length="133" mass="14274">MTQAVHDLRTHPVHLGLGAVAQAQPPFTGMEWYAAYSERTTGDGAEGRLVSMYDFTESWDSWEMHPAGDELVVCLSGAMTLHQELADGSARKLTIGPGEYAINPPGAWHTADVEGPATALFITAGAGTQHRPR</sequence>
<comment type="caution">
    <text evidence="2">The sequence shown here is derived from an EMBL/GenBank/DDBJ whole genome shotgun (WGS) entry which is preliminary data.</text>
</comment>
<evidence type="ECO:0000313" key="3">
    <source>
        <dbReference type="Proteomes" id="UP000249082"/>
    </source>
</evidence>
<dbReference type="InterPro" id="IPR011051">
    <property type="entry name" value="RmlC_Cupin_sf"/>
</dbReference>
<protein>
    <submittedName>
        <fullName evidence="2">Cupin domain-containing protein</fullName>
    </submittedName>
</protein>
<reference evidence="2 3" key="1">
    <citation type="submission" date="2017-08" db="EMBL/GenBank/DDBJ databases">
        <title>Infants hospitalized years apart are colonized by the same room-sourced microbial strains.</title>
        <authorList>
            <person name="Brooks B."/>
            <person name="Olm M.R."/>
            <person name="Firek B.A."/>
            <person name="Baker R."/>
            <person name="Thomas B.C."/>
            <person name="Morowitz M.J."/>
            <person name="Banfield J.F."/>
        </authorList>
    </citation>
    <scope>NUCLEOTIDE SEQUENCE [LARGE SCALE GENOMIC DNA]</scope>
    <source>
        <strain evidence="2">S2_005_002_R2_33</strain>
    </source>
</reference>
<name>A0A2W5NJT4_9SPHN</name>
<evidence type="ECO:0000259" key="1">
    <source>
        <dbReference type="Pfam" id="PF07883"/>
    </source>
</evidence>
<dbReference type="Proteomes" id="UP000249082">
    <property type="component" value="Unassembled WGS sequence"/>
</dbReference>